<gene>
    <name evidence="2" type="ORF">O1R50_12785</name>
</gene>
<comment type="caution">
    <text evidence="2">The sequence shown here is derived from an EMBL/GenBank/DDBJ whole genome shotgun (WGS) entry which is preliminary data.</text>
</comment>
<proteinExistence type="predicted"/>
<protein>
    <recommendedName>
        <fullName evidence="4">DUF1963 domain-containing protein</fullName>
    </recommendedName>
</protein>
<evidence type="ECO:0000313" key="3">
    <source>
        <dbReference type="Proteomes" id="UP001146067"/>
    </source>
</evidence>
<feature type="region of interest" description="Disordered" evidence="1">
    <location>
        <begin position="1"/>
        <end position="44"/>
    </location>
</feature>
<evidence type="ECO:0008006" key="4">
    <source>
        <dbReference type="Google" id="ProtNLM"/>
    </source>
</evidence>
<keyword evidence="3" id="KW-1185">Reference proteome</keyword>
<name>A0A9X3SQS9_9ACTN</name>
<organism evidence="2 3">
    <name type="scientific">Glycomyces luteolus</name>
    <dbReference type="NCBI Taxonomy" id="2670330"/>
    <lineage>
        <taxon>Bacteria</taxon>
        <taxon>Bacillati</taxon>
        <taxon>Actinomycetota</taxon>
        <taxon>Actinomycetes</taxon>
        <taxon>Glycomycetales</taxon>
        <taxon>Glycomycetaceae</taxon>
        <taxon>Glycomyces</taxon>
    </lineage>
</organism>
<dbReference type="Proteomes" id="UP001146067">
    <property type="component" value="Unassembled WGS sequence"/>
</dbReference>
<evidence type="ECO:0000313" key="2">
    <source>
        <dbReference type="EMBL" id="MDA1360506.1"/>
    </source>
</evidence>
<dbReference type="SUPFAM" id="SSF103032">
    <property type="entry name" value="Hypothetical protein YwqG"/>
    <property type="match status" value="1"/>
</dbReference>
<evidence type="ECO:0000256" key="1">
    <source>
        <dbReference type="SAM" id="MobiDB-lite"/>
    </source>
</evidence>
<dbReference type="AlphaFoldDB" id="A0A9X3SQS9"/>
<reference evidence="2" key="1">
    <citation type="submission" date="2022-12" db="EMBL/GenBank/DDBJ databases">
        <title>Gycomyces niveus sp.nov.,a novel actinomycete isolated from soil in Shouguan.</title>
        <authorList>
            <person name="Yang X."/>
        </authorList>
    </citation>
    <scope>NUCLEOTIDE SEQUENCE</scope>
    <source>
        <strain evidence="2">NEAU-A15</strain>
    </source>
</reference>
<accession>A0A9X3SQS9</accession>
<sequence length="332" mass="37652">MTRTTPPRPHGIAERFPELEQYAKPAVRLHPRQGEPGAGDSSIGGPLLWPADEPWPTCDLAHDDFQDETLDYTFAMRDYFADRDRRQKQGDTLDWDAERERMAGLEAEHAVGKHPEYDEDAPPPLIPVAQLYYRDAPELPWADRFDLLQILWCPRDHPDADTPYNPVFQLRWRSSEDVKERLADPPRPVVGNGDYVPNPCVLHPEVVTEYPVYRELPEPLRQSIEGWEELIDEEDAYLLDLSVAPGWKAVGHGGNWAIIDPHPIVCECGERQLPLFTADSGESGGGSGSWDAVEDADGRYANPVEVVIGRAYILQLYYCPVSEEHVNRTEMF</sequence>
<dbReference type="Gene3D" id="2.30.320.10">
    <property type="entry name" value="YwqG-like"/>
    <property type="match status" value="1"/>
</dbReference>
<dbReference type="InterPro" id="IPR035948">
    <property type="entry name" value="YwqG-like_sf"/>
</dbReference>
<dbReference type="EMBL" id="JAPZVP010000009">
    <property type="protein sequence ID" value="MDA1360506.1"/>
    <property type="molecule type" value="Genomic_DNA"/>
</dbReference>
<dbReference type="RefSeq" id="WP_270110449.1">
    <property type="nucleotide sequence ID" value="NZ_JAPZVP010000009.1"/>
</dbReference>